<organism evidence="8 9">
    <name type="scientific">Mytilus edulis</name>
    <name type="common">Blue mussel</name>
    <dbReference type="NCBI Taxonomy" id="6550"/>
    <lineage>
        <taxon>Eukaryota</taxon>
        <taxon>Metazoa</taxon>
        <taxon>Spiralia</taxon>
        <taxon>Lophotrochozoa</taxon>
        <taxon>Mollusca</taxon>
        <taxon>Bivalvia</taxon>
        <taxon>Autobranchia</taxon>
        <taxon>Pteriomorphia</taxon>
        <taxon>Mytilida</taxon>
        <taxon>Mytiloidea</taxon>
        <taxon>Mytilidae</taxon>
        <taxon>Mytilinae</taxon>
        <taxon>Mytilus</taxon>
    </lineage>
</organism>
<evidence type="ECO:0000256" key="4">
    <source>
        <dbReference type="ARBA" id="ARBA00023004"/>
    </source>
</evidence>
<dbReference type="InterPro" id="IPR013216">
    <property type="entry name" value="Methyltransf_11"/>
</dbReference>
<dbReference type="PROSITE" id="PS50102">
    <property type="entry name" value="RRM"/>
    <property type="match status" value="1"/>
</dbReference>
<accession>A0A8S3SHW1</accession>
<keyword evidence="8" id="KW-0560">Oxidoreductase</keyword>
<dbReference type="InterPro" id="IPR035979">
    <property type="entry name" value="RBD_domain_sf"/>
</dbReference>
<dbReference type="CDD" id="cd02440">
    <property type="entry name" value="AdoMet_MTases"/>
    <property type="match status" value="1"/>
</dbReference>
<dbReference type="AlphaFoldDB" id="A0A8S3SHW1"/>
<dbReference type="InterPro" id="IPR037151">
    <property type="entry name" value="AlkB-like_sf"/>
</dbReference>
<evidence type="ECO:0000256" key="3">
    <source>
        <dbReference type="ARBA" id="ARBA00022679"/>
    </source>
</evidence>
<keyword evidence="3 8" id="KW-0808">Transferase</keyword>
<dbReference type="GO" id="GO:0002098">
    <property type="term" value="P:tRNA wobble uridine modification"/>
    <property type="evidence" value="ECO:0007669"/>
    <property type="project" value="TreeGrafter"/>
</dbReference>
<name>A0A8S3SHW1_MYTED</name>
<dbReference type="OrthoDB" id="271595at2759"/>
<dbReference type="PANTHER" id="PTHR13069:SF21">
    <property type="entry name" value="ALKYLATED DNA REPAIR PROTEIN ALKB HOMOLOG 8"/>
    <property type="match status" value="1"/>
</dbReference>
<evidence type="ECO:0000256" key="5">
    <source>
        <dbReference type="PROSITE-ProRule" id="PRU00176"/>
    </source>
</evidence>
<dbReference type="InterPro" id="IPR051422">
    <property type="entry name" value="AlkB_tRNA_MeTrf/Diox"/>
</dbReference>
<dbReference type="SUPFAM" id="SSF54928">
    <property type="entry name" value="RNA-binding domain, RBD"/>
    <property type="match status" value="1"/>
</dbReference>
<dbReference type="InterPro" id="IPR027450">
    <property type="entry name" value="AlkB-like"/>
</dbReference>
<feature type="compositionally biased region" description="Basic and acidic residues" evidence="6">
    <location>
        <begin position="556"/>
        <end position="571"/>
    </location>
</feature>
<dbReference type="Pfam" id="PF13532">
    <property type="entry name" value="2OG-FeII_Oxy_2"/>
    <property type="match status" value="1"/>
</dbReference>
<dbReference type="InterPro" id="IPR012677">
    <property type="entry name" value="Nucleotide-bd_a/b_plait_sf"/>
</dbReference>
<sequence>MAAPSATTKMSKVDEKLKKKQMKFRDMLEKNEGIQITETPTKIICVHNGGLDNSVSREEISTALDKNGSLIDVIMLPKKPYSFVCFKTTEDATKCCEEFNGLEMPPNGKRKHSVIFYLSYVNKVPSNILPCKDLPPGLIVLENFVSEAEENQLISSLHWQNDNQMKHREVLHYGYEFRYDINDVDADDPLPQSIPEECNAILQKALQTGYVKHLPDQLTVNKYVQGQGIPPHVDTPPAFEDGIMSLSLLSQIVMEFSHPEGQQISVLLPRRSLLIMTGESRYLWSHEKIIHPKDRIGRIVPFQTSDLSIMLPKCDTDAEKLENSHVQQVYEEIADHFSGTRHTPWPKISQFIKDMPVGSLMADIGCGNGKYLGLNQSVYEVGSDRSVNLSEICHGRSHEVYVGDVLVGSDRSVNLSEICHGRSHEVYVGDVLHIPLRSSSFDYCICIAVIHHMSTQERREAAIIELLRILRSGGKLLIYVWAMEQERHKIKSKYLKESKLHNTYKDQSLCSNVNCSDKLTSEESASKENAQQGDSQVMNHKSEKDSNSKLACDSQSNKKDSFDSSDRKGTEETIVSQADNKSNCCLTVHKNRTYFQQQDVLVPWERKDQDNNTTSFHRYYHVFKEGELEEMCGRISGCHVLEKYYDQGNWALADLITQPTDDRRDTKPTVDRLDTKPTDDRLDYLTKQKTDLNIQATDDRLDYPTN</sequence>
<keyword evidence="5" id="KW-0694">RNA-binding</keyword>
<dbReference type="SMART" id="SM00360">
    <property type="entry name" value="RRM"/>
    <property type="match status" value="1"/>
</dbReference>
<dbReference type="Gene3D" id="3.30.70.330">
    <property type="match status" value="1"/>
</dbReference>
<evidence type="ECO:0000256" key="6">
    <source>
        <dbReference type="SAM" id="MobiDB-lite"/>
    </source>
</evidence>
<dbReference type="Gene3D" id="3.40.50.150">
    <property type="entry name" value="Vaccinia Virus protein VP39"/>
    <property type="match status" value="1"/>
</dbReference>
<dbReference type="GO" id="GO:0005737">
    <property type="term" value="C:cytoplasm"/>
    <property type="evidence" value="ECO:0007669"/>
    <property type="project" value="TreeGrafter"/>
</dbReference>
<evidence type="ECO:0000256" key="1">
    <source>
        <dbReference type="ARBA" id="ARBA00001954"/>
    </source>
</evidence>
<dbReference type="EMBL" id="CAJPWZ010001646">
    <property type="protein sequence ID" value="CAG2219913.1"/>
    <property type="molecule type" value="Genomic_DNA"/>
</dbReference>
<dbReference type="InterPro" id="IPR000504">
    <property type="entry name" value="RRM_dom"/>
</dbReference>
<dbReference type="InterPro" id="IPR029063">
    <property type="entry name" value="SAM-dependent_MTases_sf"/>
</dbReference>
<dbReference type="GO" id="GO:0000049">
    <property type="term" value="F:tRNA binding"/>
    <property type="evidence" value="ECO:0007669"/>
    <property type="project" value="TreeGrafter"/>
</dbReference>
<evidence type="ECO:0000313" key="9">
    <source>
        <dbReference type="Proteomes" id="UP000683360"/>
    </source>
</evidence>
<comment type="cofactor">
    <cofactor evidence="1">
        <name>Fe(2+)</name>
        <dbReference type="ChEBI" id="CHEBI:29033"/>
    </cofactor>
</comment>
<dbReference type="SUPFAM" id="SSF51197">
    <property type="entry name" value="Clavaminate synthase-like"/>
    <property type="match status" value="1"/>
</dbReference>
<dbReference type="SUPFAM" id="SSF53335">
    <property type="entry name" value="S-adenosyl-L-methionine-dependent methyltransferases"/>
    <property type="match status" value="1"/>
</dbReference>
<gene>
    <name evidence="8" type="ORF">MEDL_33415</name>
</gene>
<reference evidence="8" key="1">
    <citation type="submission" date="2021-03" db="EMBL/GenBank/DDBJ databases">
        <authorList>
            <person name="Bekaert M."/>
        </authorList>
    </citation>
    <scope>NUCLEOTIDE SEQUENCE</scope>
</reference>
<feature type="compositionally biased region" description="Polar residues" evidence="6">
    <location>
        <begin position="527"/>
        <end position="539"/>
    </location>
</feature>
<dbReference type="GO" id="GO:0008757">
    <property type="term" value="F:S-adenosylmethionine-dependent methyltransferase activity"/>
    <property type="evidence" value="ECO:0007669"/>
    <property type="project" value="InterPro"/>
</dbReference>
<proteinExistence type="predicted"/>
<dbReference type="GO" id="GO:0106335">
    <property type="term" value="F:tRNA (5-carboxymethyluridine(34)-5-O)-methyltransferase activity"/>
    <property type="evidence" value="ECO:0007669"/>
    <property type="project" value="UniProtKB-EC"/>
</dbReference>
<dbReference type="Proteomes" id="UP000683360">
    <property type="component" value="Unassembled WGS sequence"/>
</dbReference>
<protein>
    <submittedName>
        <fullName evidence="8">ALKBH8</fullName>
        <ecNumber evidence="8">1.14.11.-</ecNumber>
        <ecNumber evidence="8">2.1.1.229</ecNumber>
    </submittedName>
</protein>
<dbReference type="GO" id="GO:0030488">
    <property type="term" value="P:tRNA methylation"/>
    <property type="evidence" value="ECO:0007669"/>
    <property type="project" value="TreeGrafter"/>
</dbReference>
<dbReference type="EC" id="2.1.1.229" evidence="8"/>
<evidence type="ECO:0000259" key="7">
    <source>
        <dbReference type="PROSITE" id="PS50102"/>
    </source>
</evidence>
<feature type="region of interest" description="Disordered" evidence="6">
    <location>
        <begin position="521"/>
        <end position="574"/>
    </location>
</feature>
<feature type="domain" description="RRM" evidence="7">
    <location>
        <begin position="44"/>
        <end position="110"/>
    </location>
</feature>
<dbReference type="Gene3D" id="2.60.120.590">
    <property type="entry name" value="Alpha-ketoglutarate-dependent dioxygenase AlkB-like"/>
    <property type="match status" value="1"/>
</dbReference>
<comment type="caution">
    <text evidence="8">The sequence shown here is derived from an EMBL/GenBank/DDBJ whole genome shotgun (WGS) entry which is preliminary data.</text>
</comment>
<evidence type="ECO:0000256" key="2">
    <source>
        <dbReference type="ARBA" id="ARBA00022603"/>
    </source>
</evidence>
<evidence type="ECO:0000313" key="8">
    <source>
        <dbReference type="EMBL" id="CAG2219913.1"/>
    </source>
</evidence>
<dbReference type="GO" id="GO:0016491">
    <property type="term" value="F:oxidoreductase activity"/>
    <property type="evidence" value="ECO:0007669"/>
    <property type="project" value="UniProtKB-KW"/>
</dbReference>
<keyword evidence="9" id="KW-1185">Reference proteome</keyword>
<keyword evidence="2 8" id="KW-0489">Methyltransferase</keyword>
<keyword evidence="4" id="KW-0408">Iron</keyword>
<dbReference type="Pfam" id="PF00076">
    <property type="entry name" value="RRM_1"/>
    <property type="match status" value="1"/>
</dbReference>
<dbReference type="PANTHER" id="PTHR13069">
    <property type="entry name" value="ALKYLATED DNA REPAIR PROTEIN ALKB HOMOLOG 8"/>
    <property type="match status" value="1"/>
</dbReference>
<dbReference type="GO" id="GO:0005634">
    <property type="term" value="C:nucleus"/>
    <property type="evidence" value="ECO:0007669"/>
    <property type="project" value="TreeGrafter"/>
</dbReference>
<dbReference type="Pfam" id="PF08241">
    <property type="entry name" value="Methyltransf_11"/>
    <property type="match status" value="1"/>
</dbReference>
<dbReference type="EC" id="1.14.11.-" evidence="8"/>